<dbReference type="Pfam" id="PF00551">
    <property type="entry name" value="Formyl_trans_N"/>
    <property type="match status" value="1"/>
</dbReference>
<dbReference type="EC" id="2.1.2.9" evidence="1"/>
<dbReference type="GO" id="GO:0004479">
    <property type="term" value="F:methionyl-tRNA formyltransferase activity"/>
    <property type="evidence" value="ECO:0007669"/>
    <property type="project" value="UniProtKB-EC"/>
</dbReference>
<comment type="caution">
    <text evidence="3">The sequence shown here is derived from an EMBL/GenBank/DDBJ whole genome shotgun (WGS) entry which is preliminary data.</text>
</comment>
<keyword evidence="4" id="KW-1185">Reference proteome</keyword>
<name>A0A1C1CUJ4_9EURO</name>
<dbReference type="VEuPathDB" id="FungiDB:G647_05986"/>
<dbReference type="CDD" id="cd08646">
    <property type="entry name" value="FMT_core_Met-tRNA-FMT_N"/>
    <property type="match status" value="1"/>
</dbReference>
<dbReference type="Proteomes" id="UP000094526">
    <property type="component" value="Unassembled WGS sequence"/>
</dbReference>
<dbReference type="GO" id="GO:0005739">
    <property type="term" value="C:mitochondrion"/>
    <property type="evidence" value="ECO:0007669"/>
    <property type="project" value="TreeGrafter"/>
</dbReference>
<dbReference type="OrthoDB" id="10268103at2759"/>
<organism evidence="3 4">
    <name type="scientific">Cladophialophora carrionii</name>
    <dbReference type="NCBI Taxonomy" id="86049"/>
    <lineage>
        <taxon>Eukaryota</taxon>
        <taxon>Fungi</taxon>
        <taxon>Dikarya</taxon>
        <taxon>Ascomycota</taxon>
        <taxon>Pezizomycotina</taxon>
        <taxon>Eurotiomycetes</taxon>
        <taxon>Chaetothyriomycetidae</taxon>
        <taxon>Chaetothyriales</taxon>
        <taxon>Herpotrichiellaceae</taxon>
        <taxon>Cladophialophora</taxon>
    </lineage>
</organism>
<dbReference type="EMBL" id="LGRB01000009">
    <property type="protein sequence ID" value="OCT52169.1"/>
    <property type="molecule type" value="Genomic_DNA"/>
</dbReference>
<dbReference type="SUPFAM" id="SSF53328">
    <property type="entry name" value="Formyltransferase"/>
    <property type="match status" value="1"/>
</dbReference>
<feature type="domain" description="Formyl transferase N-terminal" evidence="2">
    <location>
        <begin position="44"/>
        <end position="235"/>
    </location>
</feature>
<dbReference type="Gene3D" id="3.40.50.12230">
    <property type="match status" value="1"/>
</dbReference>
<evidence type="ECO:0000259" key="2">
    <source>
        <dbReference type="Pfam" id="PF00551"/>
    </source>
</evidence>
<evidence type="ECO:0000313" key="4">
    <source>
        <dbReference type="Proteomes" id="UP000094526"/>
    </source>
</evidence>
<dbReference type="STRING" id="86049.A0A1C1CUJ4"/>
<reference evidence="4" key="1">
    <citation type="submission" date="2015-07" db="EMBL/GenBank/DDBJ databases">
        <authorList>
            <person name="Teixeira M.M."/>
            <person name="Souza R.C."/>
            <person name="Almeida L.G."/>
            <person name="Vicente V.A."/>
            <person name="de Hoog S."/>
            <person name="Bocca A.L."/>
            <person name="de Almeida S.R."/>
            <person name="Vasconcelos A.T."/>
            <person name="Felipe M.S."/>
        </authorList>
    </citation>
    <scope>NUCLEOTIDE SEQUENCE [LARGE SCALE GENOMIC DNA]</scope>
    <source>
        <strain evidence="4">KSF</strain>
    </source>
</reference>
<keyword evidence="3" id="KW-0808">Transferase</keyword>
<gene>
    <name evidence="3" type="primary">FMT1</name>
    <name evidence="3" type="ORF">CLCR_08622</name>
</gene>
<evidence type="ECO:0000313" key="3">
    <source>
        <dbReference type="EMBL" id="OCT52169.1"/>
    </source>
</evidence>
<dbReference type="InterPro" id="IPR036477">
    <property type="entry name" value="Formyl_transf_N_sf"/>
</dbReference>
<dbReference type="eggNOG" id="KOG3082">
    <property type="taxonomic scope" value="Eukaryota"/>
</dbReference>
<dbReference type="PANTHER" id="PTHR11138">
    <property type="entry name" value="METHIONYL-TRNA FORMYLTRANSFERASE"/>
    <property type="match status" value="1"/>
</dbReference>
<sequence>MRRFLFPVATCSQTRSRTSSFLFKSRFASRRFYSQEPVSDDPLRILFCGTDSFSTVSLEALHDHSKTSGSGIISIDVVTRTDKRVGRGRRQLRGPAIKHVAEQRGLAVHQIDTFTGWQPPTFGDTKKDPCNLIIAVSFGLLIPPRILGTAKYGGLNVHPSMLPDLRGPAPVEWSILLGRRNTGVSLQTLHPSRFDEGLVLDQTPQPGIGIPNPDTITSKELEGYLAQVGAEMLVDAIKNKLYIPPYNPIQPGRHISKEDLTHAPKIKMEFRAVDFTQLTRIEVLRRNRACGPLHAFAGSSSGPGQTRRINLDTAIRTLDEDDIPEEVQAAALSIPEAVPYAIVRSHKNINESDKPLIVNTKRGHDEDSRQIVIPEVTVAAMARAPGAAAAARAKFFAKPESFGQFSLYRFSHPLTAQPMPPEVNTAR</sequence>
<accession>A0A1C1CUJ4</accession>
<proteinExistence type="predicted"/>
<dbReference type="AlphaFoldDB" id="A0A1C1CUJ4"/>
<dbReference type="InterPro" id="IPR002376">
    <property type="entry name" value="Formyl_transf_N"/>
</dbReference>
<dbReference type="PANTHER" id="PTHR11138:SF5">
    <property type="entry name" value="METHIONYL-TRNA FORMYLTRANSFERASE, MITOCHONDRIAL"/>
    <property type="match status" value="1"/>
</dbReference>
<dbReference type="VEuPathDB" id="FungiDB:CLCR_08622"/>
<evidence type="ECO:0000256" key="1">
    <source>
        <dbReference type="ARBA" id="ARBA00012261"/>
    </source>
</evidence>
<protein>
    <recommendedName>
        <fullName evidence="1">methionyl-tRNA formyltransferase</fullName>
        <ecNumber evidence="1">2.1.2.9</ecNumber>
    </recommendedName>
</protein>
<dbReference type="InterPro" id="IPR041711">
    <property type="entry name" value="Met-tRNA-FMT_N"/>
</dbReference>